<dbReference type="EMBL" id="CM044702">
    <property type="protein sequence ID" value="KAI5676754.1"/>
    <property type="molecule type" value="Genomic_DNA"/>
</dbReference>
<proteinExistence type="predicted"/>
<reference evidence="2" key="1">
    <citation type="journal article" date="2023" name="Nat. Plants">
        <title>Single-cell RNA sequencing provides a high-resolution roadmap for understanding the multicellular compartmentation of specialized metabolism.</title>
        <authorList>
            <person name="Sun S."/>
            <person name="Shen X."/>
            <person name="Li Y."/>
            <person name="Li Y."/>
            <person name="Wang S."/>
            <person name="Li R."/>
            <person name="Zhang H."/>
            <person name="Shen G."/>
            <person name="Guo B."/>
            <person name="Wei J."/>
            <person name="Xu J."/>
            <person name="St-Pierre B."/>
            <person name="Chen S."/>
            <person name="Sun C."/>
        </authorList>
    </citation>
    <scope>NUCLEOTIDE SEQUENCE [LARGE SCALE GENOMIC DNA]</scope>
</reference>
<protein>
    <submittedName>
        <fullName evidence="1">Uncharacterized protein</fullName>
    </submittedName>
</protein>
<organism evidence="1 2">
    <name type="scientific">Catharanthus roseus</name>
    <name type="common">Madagascar periwinkle</name>
    <name type="synonym">Vinca rosea</name>
    <dbReference type="NCBI Taxonomy" id="4058"/>
    <lineage>
        <taxon>Eukaryota</taxon>
        <taxon>Viridiplantae</taxon>
        <taxon>Streptophyta</taxon>
        <taxon>Embryophyta</taxon>
        <taxon>Tracheophyta</taxon>
        <taxon>Spermatophyta</taxon>
        <taxon>Magnoliopsida</taxon>
        <taxon>eudicotyledons</taxon>
        <taxon>Gunneridae</taxon>
        <taxon>Pentapetalae</taxon>
        <taxon>asterids</taxon>
        <taxon>lamiids</taxon>
        <taxon>Gentianales</taxon>
        <taxon>Apocynaceae</taxon>
        <taxon>Rauvolfioideae</taxon>
        <taxon>Vinceae</taxon>
        <taxon>Catharanthinae</taxon>
        <taxon>Catharanthus</taxon>
    </lineage>
</organism>
<evidence type="ECO:0000313" key="1">
    <source>
        <dbReference type="EMBL" id="KAI5676754.1"/>
    </source>
</evidence>
<evidence type="ECO:0000313" key="2">
    <source>
        <dbReference type="Proteomes" id="UP001060085"/>
    </source>
</evidence>
<name>A0ACC0BVZ1_CATRO</name>
<comment type="caution">
    <text evidence="1">The sequence shown here is derived from an EMBL/GenBank/DDBJ whole genome shotgun (WGS) entry which is preliminary data.</text>
</comment>
<keyword evidence="2" id="KW-1185">Reference proteome</keyword>
<dbReference type="Proteomes" id="UP001060085">
    <property type="component" value="Linkage Group LG02"/>
</dbReference>
<gene>
    <name evidence="1" type="ORF">M9H77_07704</name>
</gene>
<sequence>MAGNLPSAVDIKDGRASVTQELPRTNFKFRARFTFLDSRIEDFNSRFRSSTRLEYSRGCLELKMEEQSRAIDWELNGAINYRYDFELSKHVTSSNVDDHIIQHKVFRENDAAACIRSEKNKEKVILTISCEDLVDSLNEAQRNAIHGKSIPITESEIRCILGLPIGGIDIGSLLLKGKNRPKVEKKLDIKFRVDNMTPIIPLKRSLLGLELAGGFEFNSRHGLLLTKYRGNWSKGNDGGLENDVAMFMSTMVGSLPPMVGSRETPSFDFEATKPSKLTSLESAICTLDNRKVLDPTKSSPRSSSICQVKF</sequence>
<accession>A0ACC0BVZ1</accession>